<dbReference type="InterPro" id="IPR006656">
    <property type="entry name" value="Mopterin_OxRdtase"/>
</dbReference>
<dbReference type="InterPro" id="IPR006963">
    <property type="entry name" value="Mopterin_OxRdtase_4Fe-4S_dom"/>
</dbReference>
<dbReference type="PANTHER" id="PTHR43742">
    <property type="entry name" value="TRIMETHYLAMINE-N-OXIDE REDUCTASE"/>
    <property type="match status" value="1"/>
</dbReference>
<dbReference type="Pfam" id="PF01568">
    <property type="entry name" value="Molydop_binding"/>
    <property type="match status" value="1"/>
</dbReference>
<dbReference type="InterPro" id="IPR050612">
    <property type="entry name" value="Prok_Mopterin_Oxidored"/>
</dbReference>
<dbReference type="KEGG" id="fwa:DCMF_26295"/>
<dbReference type="EMBL" id="CP017634">
    <property type="protein sequence ID" value="ATW28921.1"/>
    <property type="molecule type" value="Genomic_DNA"/>
</dbReference>
<sequence>MYLETTDPQIRKEWSGVRVKKNVLCGVCPGGCAIEAEVEEGKLAAVHPGKNVPFGNLCVRGKAAPEIVYSPDRLHKPLLRTGERGEGKFRQASWDEALDVVVSKMEELKNCYGPQSMASHSGRGAFEQSLGDFCNGADLVALKLLWPFGSPNTASDGSLCYVSYGMLAPITTFGIPATSLLPDFENSNLIVVWGANPITDSPPFLFKRIVEAQKQGKKVIAIDHMKSDIAQRADQWIAVRSGTDGALALGLIHIIIEEGLYDREFVHHWTVGFEELKDYVKKFTPEEVERITWVPQEQVISLAREIAQVRPATLRTYTGLEYSNSGVQNIRAAFILWAITGNLDVPGGLTIGLPPRLPMEGADIPLPSGPLPFGGEKYPLFYALTGSAHFMEFPRAVLEGKPYPVKGLLINGASTLTSYPQPGIFEEAYRNLELLVVIDRFFTRDALFADVVLPATTYFEINSYQRYPGGYVRLRRKVVEPVGEAKNDLLIIAELAKRLGFGECFPQSEEELLEKAFAKDPNLLQQLRESKDGVQTPKQPPKFRKYEAGLLRKDGLPGFPTPSGKVELVSALLTKHGYDGLPVYVDPVEGPQGAADTYGKYPLILNTGARIPSTFRSQHLNIPSLVKLQNKPQVLIHPKDAAVRGIHDGDKVVIKTIRGEVLFWAQVTEKVLPGAVEVNQGGGSPVQVKEWREGNVNFLTDFDNRDPISGFPIFKALLCEVEKAKENGAFRE</sequence>
<evidence type="ECO:0000256" key="2">
    <source>
        <dbReference type="ARBA" id="ARBA00022723"/>
    </source>
</evidence>
<protein>
    <submittedName>
        <fullName evidence="6">Dehydrogenase</fullName>
    </submittedName>
</protein>
<evidence type="ECO:0000313" key="6">
    <source>
        <dbReference type="EMBL" id="ATW28921.1"/>
    </source>
</evidence>
<feature type="domain" description="4Fe-4S Mo/W bis-MGD-type" evidence="5">
    <location>
        <begin position="18"/>
        <end position="70"/>
    </location>
</feature>
<comment type="similarity">
    <text evidence="1">Belongs to the prokaryotic molybdopterin-containing oxidoreductase family.</text>
</comment>
<evidence type="ECO:0000256" key="1">
    <source>
        <dbReference type="ARBA" id="ARBA00010312"/>
    </source>
</evidence>
<accession>A0A3G1L2N3</accession>
<dbReference type="SUPFAM" id="SSF53706">
    <property type="entry name" value="Formate dehydrogenase/DMSO reductase, domains 1-3"/>
    <property type="match status" value="1"/>
</dbReference>
<dbReference type="Pfam" id="PF00384">
    <property type="entry name" value="Molybdopterin"/>
    <property type="match status" value="1"/>
</dbReference>
<proteinExistence type="inferred from homology"/>
<keyword evidence="3" id="KW-0408">Iron</keyword>
<organism evidence="6 7">
    <name type="scientific">Formimonas warabiya</name>
    <dbReference type="NCBI Taxonomy" id="1761012"/>
    <lineage>
        <taxon>Bacteria</taxon>
        <taxon>Bacillati</taxon>
        <taxon>Bacillota</taxon>
        <taxon>Clostridia</taxon>
        <taxon>Eubacteriales</taxon>
        <taxon>Peptococcaceae</taxon>
        <taxon>Candidatus Formimonas</taxon>
    </lineage>
</organism>
<dbReference type="GO" id="GO:0018818">
    <property type="term" value="F:acetylene hydratase activity"/>
    <property type="evidence" value="ECO:0007669"/>
    <property type="project" value="InterPro"/>
</dbReference>
<dbReference type="Gene3D" id="2.20.25.90">
    <property type="entry name" value="ADC-like domains"/>
    <property type="match status" value="1"/>
</dbReference>
<dbReference type="SUPFAM" id="SSF50692">
    <property type="entry name" value="ADC-like"/>
    <property type="match status" value="1"/>
</dbReference>
<dbReference type="GO" id="GO:0051536">
    <property type="term" value="F:iron-sulfur cluster binding"/>
    <property type="evidence" value="ECO:0007669"/>
    <property type="project" value="UniProtKB-KW"/>
</dbReference>
<dbReference type="Gene3D" id="2.40.40.20">
    <property type="match status" value="1"/>
</dbReference>
<dbReference type="Gene3D" id="3.40.228.10">
    <property type="entry name" value="Dimethylsulfoxide Reductase, domain 2"/>
    <property type="match status" value="1"/>
</dbReference>
<keyword evidence="7" id="KW-1185">Reference proteome</keyword>
<keyword evidence="4" id="KW-0411">Iron-sulfur</keyword>
<dbReference type="InterPro" id="IPR037949">
    <property type="entry name" value="MopB_CT_Acetylene-hydratase"/>
</dbReference>
<dbReference type="Pfam" id="PF04879">
    <property type="entry name" value="Molybdop_Fe4S4"/>
    <property type="match status" value="1"/>
</dbReference>
<dbReference type="GO" id="GO:0046872">
    <property type="term" value="F:metal ion binding"/>
    <property type="evidence" value="ECO:0007669"/>
    <property type="project" value="UniProtKB-KW"/>
</dbReference>
<evidence type="ECO:0000313" key="7">
    <source>
        <dbReference type="Proteomes" id="UP000323521"/>
    </source>
</evidence>
<name>A0A3G1L2N3_FORW1</name>
<dbReference type="InterPro" id="IPR009010">
    <property type="entry name" value="Asp_de-COase-like_dom_sf"/>
</dbReference>
<evidence type="ECO:0000256" key="4">
    <source>
        <dbReference type="ARBA" id="ARBA00023014"/>
    </source>
</evidence>
<dbReference type="PANTHER" id="PTHR43742:SF6">
    <property type="entry name" value="OXIDOREDUCTASE YYAE-RELATED"/>
    <property type="match status" value="1"/>
</dbReference>
<evidence type="ECO:0000259" key="5">
    <source>
        <dbReference type="SMART" id="SM00926"/>
    </source>
</evidence>
<dbReference type="Gene3D" id="3.40.50.740">
    <property type="match status" value="1"/>
</dbReference>
<evidence type="ECO:0000256" key="3">
    <source>
        <dbReference type="ARBA" id="ARBA00023004"/>
    </source>
</evidence>
<dbReference type="GO" id="GO:0043546">
    <property type="term" value="F:molybdopterin cofactor binding"/>
    <property type="evidence" value="ECO:0007669"/>
    <property type="project" value="InterPro"/>
</dbReference>
<dbReference type="CDD" id="cd02781">
    <property type="entry name" value="MopB_CT_Acetylene-hydratase"/>
    <property type="match status" value="1"/>
</dbReference>
<reference evidence="6 7" key="1">
    <citation type="submission" date="2016-10" db="EMBL/GenBank/DDBJ databases">
        <title>Complete Genome Sequence of Peptococcaceae strain DCMF.</title>
        <authorList>
            <person name="Edwards R.J."/>
            <person name="Holland S.I."/>
            <person name="Deshpande N.P."/>
            <person name="Wong Y.K."/>
            <person name="Ertan H."/>
            <person name="Manefield M."/>
            <person name="Russell T.L."/>
            <person name="Lee M.J."/>
        </authorList>
    </citation>
    <scope>NUCLEOTIDE SEQUENCE [LARGE SCALE GENOMIC DNA]</scope>
    <source>
        <strain evidence="6 7">DCMF</strain>
    </source>
</reference>
<dbReference type="InterPro" id="IPR006657">
    <property type="entry name" value="MoPterin_dinucl-bd_dom"/>
</dbReference>
<dbReference type="SMART" id="SM00926">
    <property type="entry name" value="Molybdop_Fe4S4"/>
    <property type="match status" value="1"/>
</dbReference>
<dbReference type="Proteomes" id="UP000323521">
    <property type="component" value="Chromosome"/>
</dbReference>
<gene>
    <name evidence="6" type="ORF">DCMF_26295</name>
</gene>
<dbReference type="GO" id="GO:0016491">
    <property type="term" value="F:oxidoreductase activity"/>
    <property type="evidence" value="ECO:0007669"/>
    <property type="project" value="InterPro"/>
</dbReference>
<keyword evidence="2" id="KW-0479">Metal-binding</keyword>
<dbReference type="AlphaFoldDB" id="A0A3G1L2N3"/>